<comment type="function">
    <text evidence="7">Catalyzes the dehydration of the S-form of NAD(P)HX at the expense of ATP, which is converted to ADP. Together with NAD(P)HX epimerase, which catalyzes the epimerization of the S- and R-forms, the enzyme allows the repair of both epimers of NAD(P)HX, a damaged form of NAD(P)H that is a result of enzymatic or heat-dependent hydration.</text>
</comment>
<evidence type="ECO:0000256" key="3">
    <source>
        <dbReference type="ARBA" id="ARBA00022857"/>
    </source>
</evidence>
<keyword evidence="10" id="KW-1185">Reference proteome</keyword>
<organism evidence="9">
    <name type="scientific">Oikopleura dioica</name>
    <name type="common">Tunicate</name>
    <dbReference type="NCBI Taxonomy" id="34765"/>
    <lineage>
        <taxon>Eukaryota</taxon>
        <taxon>Metazoa</taxon>
        <taxon>Chordata</taxon>
        <taxon>Tunicata</taxon>
        <taxon>Appendicularia</taxon>
        <taxon>Copelata</taxon>
        <taxon>Oikopleuridae</taxon>
        <taxon>Oikopleura</taxon>
    </lineage>
</organism>
<dbReference type="InterPro" id="IPR000631">
    <property type="entry name" value="CARKD"/>
</dbReference>
<keyword evidence="7" id="KW-0597">Phosphoprotein</keyword>
<evidence type="ECO:0000313" key="9">
    <source>
        <dbReference type="EMBL" id="CBY21513.1"/>
    </source>
</evidence>
<dbReference type="OrthoDB" id="8110916at2759"/>
<feature type="binding site" evidence="7">
    <location>
        <position position="96"/>
    </location>
    <ligand>
        <name>(6S)-NADPHX</name>
        <dbReference type="ChEBI" id="CHEBI:64076"/>
    </ligand>
</feature>
<dbReference type="HAMAP" id="MF_01965">
    <property type="entry name" value="NADHX_dehydratase"/>
    <property type="match status" value="1"/>
</dbReference>
<evidence type="ECO:0000256" key="1">
    <source>
        <dbReference type="ARBA" id="ARBA00022741"/>
    </source>
</evidence>
<dbReference type="EC" id="4.2.1.93" evidence="7"/>
<dbReference type="AlphaFoldDB" id="E4WUI3"/>
<keyword evidence="1 7" id="KW-0547">Nucleotide-binding</keyword>
<keyword evidence="5 7" id="KW-0456">Lyase</keyword>
<dbReference type="Proteomes" id="UP000001307">
    <property type="component" value="Unassembled WGS sequence"/>
</dbReference>
<gene>
    <name evidence="9" type="ORF">GSOID_T00009282001</name>
</gene>
<dbReference type="CDD" id="cd01171">
    <property type="entry name" value="YXKO-related"/>
    <property type="match status" value="1"/>
</dbReference>
<reference evidence="9" key="1">
    <citation type="journal article" date="2010" name="Science">
        <title>Plasticity of animal genome architecture unmasked by rapid evolution of a pelagic tunicate.</title>
        <authorList>
            <person name="Denoeud F."/>
            <person name="Henriet S."/>
            <person name="Mungpakdee S."/>
            <person name="Aury J.M."/>
            <person name="Da Silva C."/>
            <person name="Brinkmann H."/>
            <person name="Mikhaleva J."/>
            <person name="Olsen L.C."/>
            <person name="Jubin C."/>
            <person name="Canestro C."/>
            <person name="Bouquet J.M."/>
            <person name="Danks G."/>
            <person name="Poulain J."/>
            <person name="Campsteijn C."/>
            <person name="Adamski M."/>
            <person name="Cross I."/>
            <person name="Yadetie F."/>
            <person name="Muffato M."/>
            <person name="Louis A."/>
            <person name="Butcher S."/>
            <person name="Tsagkogeorga G."/>
            <person name="Konrad A."/>
            <person name="Singh S."/>
            <person name="Jensen M.F."/>
            <person name="Cong E.H."/>
            <person name="Eikeseth-Otteraa H."/>
            <person name="Noel B."/>
            <person name="Anthouard V."/>
            <person name="Porcel B.M."/>
            <person name="Kachouri-Lafond R."/>
            <person name="Nishino A."/>
            <person name="Ugolini M."/>
            <person name="Chourrout P."/>
            <person name="Nishida H."/>
            <person name="Aasland R."/>
            <person name="Huzurbazar S."/>
            <person name="Westhof E."/>
            <person name="Delsuc F."/>
            <person name="Lehrach H."/>
            <person name="Reinhardt R."/>
            <person name="Weissenbach J."/>
            <person name="Roy S.W."/>
            <person name="Artiguenave F."/>
            <person name="Postlethwait J.H."/>
            <person name="Manak J.R."/>
            <person name="Thompson E.M."/>
            <person name="Jaillon O."/>
            <person name="Du Pasquier L."/>
            <person name="Boudinot P."/>
            <person name="Liberles D.A."/>
            <person name="Volff J.N."/>
            <person name="Philippe H."/>
            <person name="Lenhard B."/>
            <person name="Roest Crollius H."/>
            <person name="Wincker P."/>
            <person name="Chourrout D."/>
        </authorList>
    </citation>
    <scope>NUCLEOTIDE SEQUENCE [LARGE SCALE GENOMIC DNA]</scope>
</reference>
<feature type="domain" description="YjeF C-terminal" evidence="8">
    <location>
        <begin position="3"/>
        <end position="272"/>
    </location>
</feature>
<dbReference type="PROSITE" id="PS51383">
    <property type="entry name" value="YJEF_C_3"/>
    <property type="match status" value="1"/>
</dbReference>
<dbReference type="Gene3D" id="3.40.1190.20">
    <property type="match status" value="1"/>
</dbReference>
<dbReference type="GO" id="GO:0046496">
    <property type="term" value="P:nicotinamide nucleotide metabolic process"/>
    <property type="evidence" value="ECO:0007669"/>
    <property type="project" value="UniProtKB-UniRule"/>
</dbReference>
<dbReference type="Pfam" id="PF01256">
    <property type="entry name" value="Carb_kinase"/>
    <property type="match status" value="1"/>
</dbReference>
<dbReference type="GO" id="GO:0005524">
    <property type="term" value="F:ATP binding"/>
    <property type="evidence" value="ECO:0007669"/>
    <property type="project" value="UniProtKB-KW"/>
</dbReference>
<dbReference type="SUPFAM" id="SSF53613">
    <property type="entry name" value="Ribokinase-like"/>
    <property type="match status" value="1"/>
</dbReference>
<proteinExistence type="inferred from homology"/>
<evidence type="ECO:0000313" key="10">
    <source>
        <dbReference type="Proteomes" id="UP000001307"/>
    </source>
</evidence>
<dbReference type="GO" id="GO:0110051">
    <property type="term" value="P:metabolite repair"/>
    <property type="evidence" value="ECO:0007669"/>
    <property type="project" value="TreeGrafter"/>
</dbReference>
<evidence type="ECO:0000256" key="4">
    <source>
        <dbReference type="ARBA" id="ARBA00023027"/>
    </source>
</evidence>
<evidence type="ECO:0000256" key="5">
    <source>
        <dbReference type="ARBA" id="ARBA00023239"/>
    </source>
</evidence>
<dbReference type="GO" id="GO:0047453">
    <property type="term" value="F:ATP-dependent NAD(P)H-hydrate dehydratase activity"/>
    <property type="evidence" value="ECO:0007669"/>
    <property type="project" value="UniProtKB-UniRule"/>
</dbReference>
<evidence type="ECO:0000256" key="2">
    <source>
        <dbReference type="ARBA" id="ARBA00022840"/>
    </source>
</evidence>
<sequence length="275" mass="29650">MNLAKLESRIIPKMSFDLHKGEMGRIGVIGGCALYTGAPYYAGISTLRAGGDLCSIFTSPEAAIPIKCYSPELMVVPSYDCTEWFNRLHILIIGPGLGRDPSTVTQVAEIISKSPIPMVIDADGIYVLEQNPSILDGRENVILTPNFPEFQRLCALAKLTPESSPQDLAESLSCTILLKGKEDSISNGEITVVCAEEGSPRRCGGQGDVLSGLTGLFLYWAMKQNLKEPTVSAAWAASKTVKEASKIAFSKKSYGMSAQEIIEELSPLISSRSQL</sequence>
<comment type="catalytic activity">
    <reaction evidence="7">
        <text>(6S)-NADHX + ATP = ADP + phosphate + NADH + H(+)</text>
        <dbReference type="Rhea" id="RHEA:19017"/>
        <dbReference type="ChEBI" id="CHEBI:15378"/>
        <dbReference type="ChEBI" id="CHEBI:30616"/>
        <dbReference type="ChEBI" id="CHEBI:43474"/>
        <dbReference type="ChEBI" id="CHEBI:57945"/>
        <dbReference type="ChEBI" id="CHEBI:64074"/>
        <dbReference type="ChEBI" id="CHEBI:456216"/>
        <dbReference type="EC" id="4.2.1.93"/>
    </reaction>
</comment>
<dbReference type="PANTHER" id="PTHR12592:SF0">
    <property type="entry name" value="ATP-DEPENDENT (S)-NAD(P)H-HYDRATE DEHYDRATASE"/>
    <property type="match status" value="1"/>
</dbReference>
<dbReference type="PANTHER" id="PTHR12592">
    <property type="entry name" value="ATP-DEPENDENT (S)-NAD(P)H-HYDRATE DEHYDRATASE FAMILY MEMBER"/>
    <property type="match status" value="1"/>
</dbReference>
<comment type="cofactor">
    <cofactor evidence="7">
        <name>Mg(2+)</name>
        <dbReference type="ChEBI" id="CHEBI:18420"/>
    </cofactor>
</comment>
<dbReference type="FunCoup" id="E4WUI3">
    <property type="interactions" value="42"/>
</dbReference>
<feature type="binding site" evidence="7">
    <location>
        <begin position="198"/>
        <end position="207"/>
    </location>
    <ligand>
        <name>ATP</name>
        <dbReference type="ChEBI" id="CHEBI:30616"/>
    </ligand>
</feature>
<evidence type="ECO:0000259" key="8">
    <source>
        <dbReference type="PROSITE" id="PS51383"/>
    </source>
</evidence>
<evidence type="ECO:0000256" key="6">
    <source>
        <dbReference type="ARBA" id="ARBA00047472"/>
    </source>
</evidence>
<dbReference type="InterPro" id="IPR029056">
    <property type="entry name" value="Ribokinase-like"/>
</dbReference>
<feature type="binding site" evidence="7">
    <location>
        <begin position="179"/>
        <end position="183"/>
    </location>
    <ligand>
        <name>ATP</name>
        <dbReference type="ChEBI" id="CHEBI:30616"/>
    </ligand>
</feature>
<keyword evidence="4 7" id="KW-0520">NAD</keyword>
<keyword evidence="3" id="KW-0521">NADP</keyword>
<feature type="binding site" evidence="7">
    <location>
        <position position="208"/>
    </location>
    <ligand>
        <name>(6S)-NADPHX</name>
        <dbReference type="ChEBI" id="CHEBI:64076"/>
    </ligand>
</feature>
<dbReference type="NCBIfam" id="TIGR00196">
    <property type="entry name" value="yjeF_cterm"/>
    <property type="match status" value="1"/>
</dbReference>
<feature type="binding site" evidence="7">
    <location>
        <begin position="146"/>
        <end position="152"/>
    </location>
    <ligand>
        <name>(6S)-NADPHX</name>
        <dbReference type="ChEBI" id="CHEBI:64076"/>
    </ligand>
</feature>
<dbReference type="EMBL" id="FN653017">
    <property type="protein sequence ID" value="CBY21513.1"/>
    <property type="molecule type" value="Genomic_DNA"/>
</dbReference>
<protein>
    <recommendedName>
        <fullName evidence="7">ATP-dependent (S)-NAD(P)H-hydrate dehydratase</fullName>
        <ecNumber evidence="7">4.2.1.93</ecNumber>
    </recommendedName>
    <alternativeName>
        <fullName evidence="7">ATP-dependent NAD(P)HX dehydratase</fullName>
    </alternativeName>
</protein>
<evidence type="ECO:0000256" key="7">
    <source>
        <dbReference type="HAMAP-Rule" id="MF_03157"/>
    </source>
</evidence>
<keyword evidence="2 7" id="KW-0067">ATP-binding</keyword>
<comment type="similarity">
    <text evidence="7">Belongs to the NnrD/CARKD family.</text>
</comment>
<accession>E4WUI3</accession>
<dbReference type="InParanoid" id="E4WUI3"/>
<name>E4WUI3_OIKDI</name>
<comment type="catalytic activity">
    <reaction evidence="6 7">
        <text>(6S)-NADPHX + ATP = ADP + phosphate + NADPH + H(+)</text>
        <dbReference type="Rhea" id="RHEA:32231"/>
        <dbReference type="ChEBI" id="CHEBI:15378"/>
        <dbReference type="ChEBI" id="CHEBI:30616"/>
        <dbReference type="ChEBI" id="CHEBI:43474"/>
        <dbReference type="ChEBI" id="CHEBI:57783"/>
        <dbReference type="ChEBI" id="CHEBI:64076"/>
        <dbReference type="ChEBI" id="CHEBI:456216"/>
        <dbReference type="EC" id="4.2.1.93"/>
    </reaction>
</comment>